<organism evidence="2 3">
    <name type="scientific">Camelimonas fluminis</name>
    <dbReference type="NCBI Taxonomy" id="1576911"/>
    <lineage>
        <taxon>Bacteria</taxon>
        <taxon>Pseudomonadati</taxon>
        <taxon>Pseudomonadota</taxon>
        <taxon>Alphaproteobacteria</taxon>
        <taxon>Hyphomicrobiales</taxon>
        <taxon>Chelatococcaceae</taxon>
        <taxon>Camelimonas</taxon>
    </lineage>
</organism>
<name>A0ABV7ULI5_9HYPH</name>
<dbReference type="Pfam" id="PF00378">
    <property type="entry name" value="ECH_1"/>
    <property type="match status" value="1"/>
</dbReference>
<dbReference type="RefSeq" id="WP_191319308.1">
    <property type="nucleotide sequence ID" value="NZ_BNCG01000007.1"/>
</dbReference>
<dbReference type="Proteomes" id="UP001595704">
    <property type="component" value="Unassembled WGS sequence"/>
</dbReference>
<dbReference type="InterPro" id="IPR014748">
    <property type="entry name" value="Enoyl-CoA_hydra_C"/>
</dbReference>
<comment type="caution">
    <text evidence="2">The sequence shown here is derived from an EMBL/GenBank/DDBJ whole genome shotgun (WGS) entry which is preliminary data.</text>
</comment>
<comment type="similarity">
    <text evidence="1">Belongs to the enoyl-CoA hydratase/isomerase family.</text>
</comment>
<keyword evidence="3" id="KW-1185">Reference proteome</keyword>
<sequence length="258" mass="27130">MPAALLERRDGVAVITLNNPEQYNALSFEVMRDLDQATAEAFADAGVRAILLTGSGKGFCSGAQFGGEVFDTGAAIGGRMRQHLHPIIERLRGGRLPVVVAVNGPAAGAGVGLALAGDVVLAGRSARFILSFARLGAALDAGTSLFLQRSIGVARARALALTAEPLPAETAAEWGLIWRCVDDDALADEAWRLARHFAHGPAISIGLIKAQLEAAWDAPLPAALDHEADMQTLAFMSEDLKEGARAFVEKRAPAFKGR</sequence>
<dbReference type="PANTHER" id="PTHR43459">
    <property type="entry name" value="ENOYL-COA HYDRATASE"/>
    <property type="match status" value="1"/>
</dbReference>
<proteinExistence type="inferred from homology"/>
<reference evidence="3" key="1">
    <citation type="journal article" date="2019" name="Int. J. Syst. Evol. Microbiol.">
        <title>The Global Catalogue of Microorganisms (GCM) 10K type strain sequencing project: providing services to taxonomists for standard genome sequencing and annotation.</title>
        <authorList>
            <consortium name="The Broad Institute Genomics Platform"/>
            <consortium name="The Broad Institute Genome Sequencing Center for Infectious Disease"/>
            <person name="Wu L."/>
            <person name="Ma J."/>
        </authorList>
    </citation>
    <scope>NUCLEOTIDE SEQUENCE [LARGE SCALE GENOMIC DNA]</scope>
    <source>
        <strain evidence="3">KCTC 42282</strain>
    </source>
</reference>
<dbReference type="EMBL" id="JBHRYC010000093">
    <property type="protein sequence ID" value="MFC3639383.1"/>
    <property type="molecule type" value="Genomic_DNA"/>
</dbReference>
<dbReference type="Gene3D" id="3.90.226.10">
    <property type="entry name" value="2-enoyl-CoA Hydratase, Chain A, domain 1"/>
    <property type="match status" value="1"/>
</dbReference>
<evidence type="ECO:0000313" key="2">
    <source>
        <dbReference type="EMBL" id="MFC3639383.1"/>
    </source>
</evidence>
<dbReference type="Gene3D" id="1.10.12.10">
    <property type="entry name" value="Lyase 2-enoyl-coa Hydratase, Chain A, domain 2"/>
    <property type="match status" value="1"/>
</dbReference>
<evidence type="ECO:0000256" key="1">
    <source>
        <dbReference type="ARBA" id="ARBA00005254"/>
    </source>
</evidence>
<dbReference type="InterPro" id="IPR029045">
    <property type="entry name" value="ClpP/crotonase-like_dom_sf"/>
</dbReference>
<dbReference type="PANTHER" id="PTHR43459:SF1">
    <property type="entry name" value="EG:BACN32G11.4 PROTEIN"/>
    <property type="match status" value="1"/>
</dbReference>
<dbReference type="CDD" id="cd06558">
    <property type="entry name" value="crotonase-like"/>
    <property type="match status" value="1"/>
</dbReference>
<protein>
    <submittedName>
        <fullName evidence="2">Enoyl-CoA hydratase-related protein</fullName>
    </submittedName>
</protein>
<accession>A0ABV7ULI5</accession>
<gene>
    <name evidence="2" type="ORF">ACFONL_18765</name>
</gene>
<dbReference type="InterPro" id="IPR001753">
    <property type="entry name" value="Enoyl-CoA_hydra/iso"/>
</dbReference>
<evidence type="ECO:0000313" key="3">
    <source>
        <dbReference type="Proteomes" id="UP001595704"/>
    </source>
</evidence>
<dbReference type="SUPFAM" id="SSF52096">
    <property type="entry name" value="ClpP/crotonase"/>
    <property type="match status" value="1"/>
</dbReference>